<name>A0AAV2CDG4_9ROSI</name>
<keyword evidence="2" id="KW-1185">Reference proteome</keyword>
<dbReference type="EMBL" id="OZ034813">
    <property type="protein sequence ID" value="CAL1354535.1"/>
    <property type="molecule type" value="Genomic_DNA"/>
</dbReference>
<dbReference type="Proteomes" id="UP001497516">
    <property type="component" value="Chromosome 1"/>
</dbReference>
<dbReference type="AlphaFoldDB" id="A0AAV2CDG4"/>
<accession>A0AAV2CDG4</accession>
<protein>
    <submittedName>
        <fullName evidence="1">Uncharacterized protein</fullName>
    </submittedName>
</protein>
<sequence length="232" mass="25704">MLPSSSSSPTPPSWSSSLQGWLPTNLAHFASTTRWPGAVHGPAHLRQTLLLAAAPFRRRRSSLDDRCCAERRASPSTLLRHRRRHVGSHHGLRRLTRRLLRHCFPNPRPSLGLCLFFPIFQLTLPFLISEPLIGVSLSIGFTLEIFSRVKFDSFSDFLGGEQILQREISPAPPVVFDSFSPHDADEEADTNCLRVCAANGVVEVDAADFDFLWATAAAPPFAAGDGIWPRIK</sequence>
<organism evidence="1 2">
    <name type="scientific">Linum trigynum</name>
    <dbReference type="NCBI Taxonomy" id="586398"/>
    <lineage>
        <taxon>Eukaryota</taxon>
        <taxon>Viridiplantae</taxon>
        <taxon>Streptophyta</taxon>
        <taxon>Embryophyta</taxon>
        <taxon>Tracheophyta</taxon>
        <taxon>Spermatophyta</taxon>
        <taxon>Magnoliopsida</taxon>
        <taxon>eudicotyledons</taxon>
        <taxon>Gunneridae</taxon>
        <taxon>Pentapetalae</taxon>
        <taxon>rosids</taxon>
        <taxon>fabids</taxon>
        <taxon>Malpighiales</taxon>
        <taxon>Linaceae</taxon>
        <taxon>Linum</taxon>
    </lineage>
</organism>
<proteinExistence type="predicted"/>
<reference evidence="1 2" key="1">
    <citation type="submission" date="2024-04" db="EMBL/GenBank/DDBJ databases">
        <authorList>
            <person name="Fracassetti M."/>
        </authorList>
    </citation>
    <scope>NUCLEOTIDE SEQUENCE [LARGE SCALE GENOMIC DNA]</scope>
</reference>
<evidence type="ECO:0000313" key="1">
    <source>
        <dbReference type="EMBL" id="CAL1354535.1"/>
    </source>
</evidence>
<evidence type="ECO:0000313" key="2">
    <source>
        <dbReference type="Proteomes" id="UP001497516"/>
    </source>
</evidence>
<gene>
    <name evidence="1" type="ORF">LTRI10_LOCUS2338</name>
</gene>